<evidence type="ECO:0000256" key="8">
    <source>
        <dbReference type="ARBA" id="ARBA00049244"/>
    </source>
</evidence>
<dbReference type="InterPro" id="IPR006172">
    <property type="entry name" value="DNA-dir_DNA_pol_B"/>
</dbReference>
<proteinExistence type="inferred from homology"/>
<evidence type="ECO:0000256" key="2">
    <source>
        <dbReference type="ARBA" id="ARBA00012417"/>
    </source>
</evidence>
<evidence type="ECO:0000256" key="4">
    <source>
        <dbReference type="ARBA" id="ARBA00022695"/>
    </source>
</evidence>
<accession>A0A1V1FLS7</accession>
<keyword evidence="10" id="KW-0496">Mitochondrion</keyword>
<dbReference type="SUPFAM" id="SSF56672">
    <property type="entry name" value="DNA/RNA polymerases"/>
    <property type="match status" value="1"/>
</dbReference>
<dbReference type="PANTHER" id="PTHR33568:SF3">
    <property type="entry name" value="DNA-DIRECTED DNA POLYMERASE"/>
    <property type="match status" value="1"/>
</dbReference>
<keyword evidence="4" id="KW-0548">Nucleotidyltransferase</keyword>
<evidence type="ECO:0000259" key="9">
    <source>
        <dbReference type="Pfam" id="PF03175"/>
    </source>
</evidence>
<dbReference type="GO" id="GO:0006260">
    <property type="term" value="P:DNA replication"/>
    <property type="evidence" value="ECO:0007669"/>
    <property type="project" value="UniProtKB-KW"/>
</dbReference>
<reference evidence="10" key="1">
    <citation type="submission" date="2016-12" db="EMBL/GenBank/DDBJ databases">
        <title>Complete mitochondrial genome of the wood-decaying fungus Fomitopsis palustris.</title>
        <authorList>
            <person name="Tanaka Y."/>
            <person name="Suzuki T."/>
            <person name="Iigo M."/>
            <person name="Kurokura T."/>
            <person name="Toyama F."/>
            <person name="Dohra H."/>
            <person name="Konno N."/>
        </authorList>
    </citation>
    <scope>NUCLEOTIDE SEQUENCE</scope>
    <source>
        <strain evidence="10">FFPRI 0507</strain>
    </source>
</reference>
<dbReference type="PANTHER" id="PTHR33568">
    <property type="entry name" value="DNA POLYMERASE"/>
    <property type="match status" value="1"/>
</dbReference>
<keyword evidence="6" id="KW-0239">DNA-directed DNA polymerase</keyword>
<evidence type="ECO:0000313" key="10">
    <source>
        <dbReference type="EMBL" id="BAX08581.1"/>
    </source>
</evidence>
<comment type="similarity">
    <text evidence="1">Belongs to the DNA polymerase type-B family.</text>
</comment>
<protein>
    <recommendedName>
        <fullName evidence="2">DNA-directed DNA polymerase</fullName>
        <ecNumber evidence="2">2.7.7.7</ecNumber>
    </recommendedName>
</protein>
<evidence type="ECO:0000256" key="3">
    <source>
        <dbReference type="ARBA" id="ARBA00022679"/>
    </source>
</evidence>
<feature type="domain" description="DNA-directed DNA polymerase family B mitochondria/virus" evidence="9">
    <location>
        <begin position="22"/>
        <end position="332"/>
    </location>
</feature>
<gene>
    <name evidence="10" type="primary">dpo</name>
</gene>
<comment type="catalytic activity">
    <reaction evidence="8">
        <text>DNA(n) + a 2'-deoxyribonucleoside 5'-triphosphate = DNA(n+1) + diphosphate</text>
        <dbReference type="Rhea" id="RHEA:22508"/>
        <dbReference type="Rhea" id="RHEA-COMP:17339"/>
        <dbReference type="Rhea" id="RHEA-COMP:17340"/>
        <dbReference type="ChEBI" id="CHEBI:33019"/>
        <dbReference type="ChEBI" id="CHEBI:61560"/>
        <dbReference type="ChEBI" id="CHEBI:173112"/>
        <dbReference type="EC" id="2.7.7.7"/>
    </reaction>
</comment>
<dbReference type="EMBL" id="AP017926">
    <property type="protein sequence ID" value="BAX08581.1"/>
    <property type="molecule type" value="Genomic_DNA"/>
</dbReference>
<sequence length="466" mass="54260">MNNFLHYTKEIEQIEDFDIWRDKIEKYCIADCISLYEVLIKFRTLIIQKFNIDILKYPTIPSLAFAIFRMHYLKSNTIPLTTGKVFDFIKQSFTGGRTDMYRPNGLNKNIYVYDINSLYPFVMSKFKYPIGQIIQFEGDPTILDNKYWIGDVDVSTKKDMFIPPIQLHGNISGKSGGIRTISPNGSFNTKLNSVEYDSYLDYYNFKINSGYLFDTDYVFTDYVNDLYTIRKSYPKSDPMNYISKLLLNSLYGRFAMKNIKNNYSFLDKSEFLTLLENSDVEIENYIDLNDSLFVNYVDNSELDKESKSSISIASAVTAYARSYMYNVIKDNVQNIYYSDTDSVYIDKELPKDLISSKELGKFKLEYIFKDSVYLGPKIYAGITSDNDYICKIKGFKNSIDFDLMKSLLIKDSSINLMHVKWFRSLVNSNITLKDQIYSLQKTENKRIIIYGQDNIAASTKPYNIDK</sequence>
<geneLocation type="mitochondrion" evidence="10"/>
<dbReference type="PRINTS" id="PR00106">
    <property type="entry name" value="DNAPOLB"/>
</dbReference>
<keyword evidence="7" id="KW-0238">DNA-binding</keyword>
<evidence type="ECO:0000256" key="6">
    <source>
        <dbReference type="ARBA" id="ARBA00022932"/>
    </source>
</evidence>
<dbReference type="Gene3D" id="3.90.1600.10">
    <property type="entry name" value="Palm domain of DNA polymerase"/>
    <property type="match status" value="2"/>
</dbReference>
<evidence type="ECO:0000256" key="7">
    <source>
        <dbReference type="ARBA" id="ARBA00023125"/>
    </source>
</evidence>
<evidence type="ECO:0000256" key="5">
    <source>
        <dbReference type="ARBA" id="ARBA00022705"/>
    </source>
</evidence>
<dbReference type="InterPro" id="IPR004868">
    <property type="entry name" value="DNA-dir_DNA_pol_B_mt/vir"/>
</dbReference>
<dbReference type="GeneID" id="32232926"/>
<dbReference type="InterPro" id="IPR043502">
    <property type="entry name" value="DNA/RNA_pol_sf"/>
</dbReference>
<organism evidence="10">
    <name type="scientific">Fomitopsis palustris</name>
    <dbReference type="NCBI Taxonomy" id="2870670"/>
    <lineage>
        <taxon>Eukaryota</taxon>
        <taxon>Fungi</taxon>
        <taxon>Dikarya</taxon>
        <taxon>Basidiomycota</taxon>
        <taxon>Agaricomycotina</taxon>
        <taxon>Agaricomycetes</taxon>
        <taxon>Polyporales</taxon>
        <taxon>Fomitopsis</taxon>
    </lineage>
</organism>
<evidence type="ECO:0000256" key="1">
    <source>
        <dbReference type="ARBA" id="ARBA00005755"/>
    </source>
</evidence>
<dbReference type="PROSITE" id="PS00116">
    <property type="entry name" value="DNA_POLYMERASE_B"/>
    <property type="match status" value="1"/>
</dbReference>
<dbReference type="RefSeq" id="YP_009355786.1">
    <property type="nucleotide sequence ID" value="NC_034349.1"/>
</dbReference>
<dbReference type="GO" id="GO:0000166">
    <property type="term" value="F:nucleotide binding"/>
    <property type="evidence" value="ECO:0007669"/>
    <property type="project" value="InterPro"/>
</dbReference>
<dbReference type="EC" id="2.7.7.7" evidence="2"/>
<dbReference type="InterPro" id="IPR023211">
    <property type="entry name" value="DNA_pol_palm_dom_sf"/>
</dbReference>
<keyword evidence="3" id="KW-0808">Transferase</keyword>
<dbReference type="Pfam" id="PF03175">
    <property type="entry name" value="DNA_pol_B_2"/>
    <property type="match status" value="1"/>
</dbReference>
<dbReference type="AlphaFoldDB" id="A0A1V1FLS7"/>
<keyword evidence="5" id="KW-0235">DNA replication</keyword>
<dbReference type="GO" id="GO:0003677">
    <property type="term" value="F:DNA binding"/>
    <property type="evidence" value="ECO:0007669"/>
    <property type="project" value="UniProtKB-KW"/>
</dbReference>
<dbReference type="GO" id="GO:0003887">
    <property type="term" value="F:DNA-directed DNA polymerase activity"/>
    <property type="evidence" value="ECO:0007669"/>
    <property type="project" value="UniProtKB-KW"/>
</dbReference>
<dbReference type="InterPro" id="IPR017964">
    <property type="entry name" value="DNA-dir_DNA_pol_B_CS"/>
</dbReference>
<name>A0A1V1FLS7_9APHY</name>